<feature type="chain" id="PRO_5002566501" evidence="1">
    <location>
        <begin position="19"/>
        <end position="89"/>
    </location>
</feature>
<evidence type="ECO:0000313" key="2">
    <source>
        <dbReference type="EMBL" id="CRK24515.1"/>
    </source>
</evidence>
<evidence type="ECO:0000256" key="1">
    <source>
        <dbReference type="SAM" id="SignalP"/>
    </source>
</evidence>
<protein>
    <submittedName>
        <fullName evidence="2">Uncharacterized protein</fullName>
    </submittedName>
</protein>
<keyword evidence="3" id="KW-1185">Reference proteome</keyword>
<sequence length="89" mass="10304">RLRPHVWAAVLLLQPGWPEDFASRPEARCCTIRRSRVECRVLRQHCQACAQLRTNIAAHYFYGQHQAAAWCQASHRRSVREQAGLPAQR</sequence>
<dbReference type="EMBL" id="CVQH01017502">
    <property type="protein sequence ID" value="CRK24515.1"/>
    <property type="molecule type" value="Genomic_DNA"/>
</dbReference>
<feature type="non-terminal residue" evidence="2">
    <location>
        <position position="89"/>
    </location>
</feature>
<feature type="non-terminal residue" evidence="2">
    <location>
        <position position="1"/>
    </location>
</feature>
<evidence type="ECO:0000313" key="3">
    <source>
        <dbReference type="Proteomes" id="UP000044602"/>
    </source>
</evidence>
<keyword evidence="1" id="KW-0732">Signal</keyword>
<reference evidence="2 3" key="1">
    <citation type="submission" date="2015-05" db="EMBL/GenBank/DDBJ databases">
        <authorList>
            <person name="Wang D.B."/>
            <person name="Wang M."/>
        </authorList>
    </citation>
    <scope>NUCLEOTIDE SEQUENCE [LARGE SCALE GENOMIC DNA]</scope>
    <source>
        <strain evidence="2">VL1</strain>
    </source>
</reference>
<dbReference type="AlphaFoldDB" id="A0A0G4LSC2"/>
<organism evidence="2 3">
    <name type="scientific">Verticillium longisporum</name>
    <name type="common">Verticillium dahliae var. longisporum</name>
    <dbReference type="NCBI Taxonomy" id="100787"/>
    <lineage>
        <taxon>Eukaryota</taxon>
        <taxon>Fungi</taxon>
        <taxon>Dikarya</taxon>
        <taxon>Ascomycota</taxon>
        <taxon>Pezizomycotina</taxon>
        <taxon>Sordariomycetes</taxon>
        <taxon>Hypocreomycetidae</taxon>
        <taxon>Glomerellales</taxon>
        <taxon>Plectosphaerellaceae</taxon>
        <taxon>Verticillium</taxon>
    </lineage>
</organism>
<dbReference type="Proteomes" id="UP000044602">
    <property type="component" value="Unassembled WGS sequence"/>
</dbReference>
<accession>A0A0G4LSC2</accession>
<proteinExistence type="predicted"/>
<feature type="signal peptide" evidence="1">
    <location>
        <begin position="1"/>
        <end position="18"/>
    </location>
</feature>
<gene>
    <name evidence="2" type="ORF">BN1708_018109</name>
</gene>
<name>A0A0G4LSC2_VERLO</name>